<gene>
    <name evidence="2" type="ORF">theurythT_03350</name>
</gene>
<reference evidence="2 3" key="1">
    <citation type="submission" date="2023-03" db="EMBL/GenBank/DDBJ databases">
        <title>Draft genome sequence of Thalassotalea eurytherma JCM 18482T.</title>
        <authorList>
            <person name="Sawabe T."/>
        </authorList>
    </citation>
    <scope>NUCLEOTIDE SEQUENCE [LARGE SCALE GENOMIC DNA]</scope>
    <source>
        <strain evidence="2 3">JCM 18482</strain>
    </source>
</reference>
<accession>A0ABQ6GY65</accession>
<proteinExistence type="predicted"/>
<keyword evidence="3" id="KW-1185">Reference proteome</keyword>
<feature type="compositionally biased region" description="Basic and acidic residues" evidence="1">
    <location>
        <begin position="63"/>
        <end position="73"/>
    </location>
</feature>
<sequence>MANETIGTITCPFCNDEAEVRKDKKNKLYYVGAAGMVKPNMPSGQDYMQKHTAFFNDKLPGNKTDKPNEEKQPKKGLFATIFTDEE</sequence>
<name>A0ABQ6GY65_9GAMM</name>
<evidence type="ECO:0000313" key="2">
    <source>
        <dbReference type="EMBL" id="GLX80883.1"/>
    </source>
</evidence>
<evidence type="ECO:0000313" key="3">
    <source>
        <dbReference type="Proteomes" id="UP001157133"/>
    </source>
</evidence>
<comment type="caution">
    <text evidence="2">The sequence shown here is derived from an EMBL/GenBank/DDBJ whole genome shotgun (WGS) entry which is preliminary data.</text>
</comment>
<dbReference type="Proteomes" id="UP001157133">
    <property type="component" value="Unassembled WGS sequence"/>
</dbReference>
<organism evidence="2 3">
    <name type="scientific">Thalassotalea eurytherma</name>
    <dbReference type="NCBI Taxonomy" id="1144278"/>
    <lineage>
        <taxon>Bacteria</taxon>
        <taxon>Pseudomonadati</taxon>
        <taxon>Pseudomonadota</taxon>
        <taxon>Gammaproteobacteria</taxon>
        <taxon>Alteromonadales</taxon>
        <taxon>Colwelliaceae</taxon>
        <taxon>Thalassotalea</taxon>
    </lineage>
</organism>
<dbReference type="RefSeq" id="WP_284206205.1">
    <property type="nucleotide sequence ID" value="NZ_BSSU01000002.1"/>
</dbReference>
<protein>
    <recommendedName>
        <fullName evidence="4">Zinc ribbon domain-containing protein</fullName>
    </recommendedName>
</protein>
<dbReference type="EMBL" id="BSSU01000002">
    <property type="protein sequence ID" value="GLX80883.1"/>
    <property type="molecule type" value="Genomic_DNA"/>
</dbReference>
<feature type="region of interest" description="Disordered" evidence="1">
    <location>
        <begin position="56"/>
        <end position="86"/>
    </location>
</feature>
<evidence type="ECO:0008006" key="4">
    <source>
        <dbReference type="Google" id="ProtNLM"/>
    </source>
</evidence>
<evidence type="ECO:0000256" key="1">
    <source>
        <dbReference type="SAM" id="MobiDB-lite"/>
    </source>
</evidence>